<sequence>MDFRRNKRFRKKIRSKKTESVIAWQNEFTNDQIFLRMVCWFLRDYEGSVKVVNVKNWYDWENSNRTKILTEYKASNLSCDLDLQDRSRYSDEYVRSETEKKCCVNSKKERLFFYPSITMIRIFCFW</sequence>
<evidence type="ECO:0000313" key="2">
    <source>
        <dbReference type="EMBL" id="ALO25130.1"/>
    </source>
</evidence>
<dbReference type="Proteomes" id="UP000058857">
    <property type="component" value="Chromosome 1"/>
</dbReference>
<dbReference type="AlphaFoldDB" id="A0A0E3BQ61"/>
<proteinExistence type="predicted"/>
<feature type="domain" description="DUF1835" evidence="1">
    <location>
        <begin position="5"/>
        <end position="54"/>
    </location>
</feature>
<dbReference type="EMBL" id="CP012029">
    <property type="protein sequence ID" value="ALO25130.1"/>
    <property type="molecule type" value="Genomic_DNA"/>
</dbReference>
<accession>A0A0E3BQ61</accession>
<reference evidence="2 3" key="1">
    <citation type="journal article" date="2015" name="PLoS Negl. Trop. Dis.">
        <title>Distribution of Plasmids in Distinct Leptospira Pathogenic Species.</title>
        <authorList>
            <person name="Wang Y."/>
            <person name="Zhuang X."/>
            <person name="Zhong Y."/>
            <person name="Zhang C."/>
            <person name="Zhang Y."/>
            <person name="Zeng L."/>
            <person name="Zhu Y."/>
            <person name="He P."/>
            <person name="Dong K."/>
            <person name="Pal U."/>
            <person name="Guo X."/>
            <person name="Qin J."/>
        </authorList>
    </citation>
    <scope>NUCLEOTIDE SEQUENCE [LARGE SCALE GENOMIC DNA]</scope>
    <source>
        <strain evidence="2 3">56604</strain>
    </source>
</reference>
<evidence type="ECO:0000259" key="1">
    <source>
        <dbReference type="Pfam" id="PF08874"/>
    </source>
</evidence>
<dbReference type="PATRIC" id="fig|280505.15.peg.778"/>
<dbReference type="InterPro" id="IPR014973">
    <property type="entry name" value="DUF1835"/>
</dbReference>
<dbReference type="Pfam" id="PF08874">
    <property type="entry name" value="DUF1835"/>
    <property type="match status" value="1"/>
</dbReference>
<organism evidence="2">
    <name type="scientific">Leptospira borgpetersenii serovar Ballum</name>
    <dbReference type="NCBI Taxonomy" id="280505"/>
    <lineage>
        <taxon>Bacteria</taxon>
        <taxon>Pseudomonadati</taxon>
        <taxon>Spirochaetota</taxon>
        <taxon>Spirochaetia</taxon>
        <taxon>Leptospirales</taxon>
        <taxon>Leptospiraceae</taxon>
        <taxon>Leptospira</taxon>
    </lineage>
</organism>
<gene>
    <name evidence="2" type="ORF">LBBP_00802</name>
</gene>
<evidence type="ECO:0000313" key="3">
    <source>
        <dbReference type="Proteomes" id="UP000058857"/>
    </source>
</evidence>
<name>A0A0E3BQ61_LEPBO</name>
<protein>
    <recommendedName>
        <fullName evidence="1">DUF1835 domain-containing protein</fullName>
    </recommendedName>
</protein>